<protein>
    <submittedName>
        <fullName evidence="3">DUF4232 domain-containing protein</fullName>
    </submittedName>
</protein>
<dbReference type="Pfam" id="PF14016">
    <property type="entry name" value="DUF4232"/>
    <property type="match status" value="1"/>
</dbReference>
<reference evidence="3 4" key="1">
    <citation type="submission" date="2022-11" db="EMBL/GenBank/DDBJ databases">
        <title>Draft genome sequence of Saccharopolyspora sp. WRP15-2 isolated from rhizosphere soils of wild rice in Thailand.</title>
        <authorList>
            <person name="Duangmal K."/>
            <person name="Kammanee S."/>
            <person name="Muangham S."/>
        </authorList>
    </citation>
    <scope>NUCLEOTIDE SEQUENCE [LARGE SCALE GENOMIC DNA]</scope>
    <source>
        <strain evidence="3 4">WRP15-2</strain>
    </source>
</reference>
<evidence type="ECO:0000313" key="4">
    <source>
        <dbReference type="Proteomes" id="UP001210380"/>
    </source>
</evidence>
<feature type="region of interest" description="Disordered" evidence="1">
    <location>
        <begin position="54"/>
        <end position="114"/>
    </location>
</feature>
<dbReference type="RefSeq" id="WP_270951827.1">
    <property type="nucleotide sequence ID" value="NZ_JAQGLA010000055.1"/>
</dbReference>
<evidence type="ECO:0000313" key="3">
    <source>
        <dbReference type="EMBL" id="MDA3628895.1"/>
    </source>
</evidence>
<dbReference type="InterPro" id="IPR025326">
    <property type="entry name" value="DUF4232"/>
</dbReference>
<evidence type="ECO:0000259" key="2">
    <source>
        <dbReference type="Pfam" id="PF14016"/>
    </source>
</evidence>
<dbReference type="EMBL" id="JAQGLA010000055">
    <property type="protein sequence ID" value="MDA3628895.1"/>
    <property type="molecule type" value="Genomic_DNA"/>
</dbReference>
<feature type="compositionally biased region" description="Polar residues" evidence="1">
    <location>
        <begin position="104"/>
        <end position="114"/>
    </location>
</feature>
<gene>
    <name evidence="3" type="ORF">OU415_25910</name>
</gene>
<proteinExistence type="predicted"/>
<comment type="caution">
    <text evidence="3">The sequence shown here is derived from an EMBL/GenBank/DDBJ whole genome shotgun (WGS) entry which is preliminary data.</text>
</comment>
<dbReference type="Proteomes" id="UP001210380">
    <property type="component" value="Unassembled WGS sequence"/>
</dbReference>
<feature type="compositionally biased region" description="Low complexity" evidence="1">
    <location>
        <begin position="64"/>
        <end position="75"/>
    </location>
</feature>
<name>A0ABT4V4J8_9PSEU</name>
<accession>A0ABT4V4J8</accession>
<feature type="compositionally biased region" description="Low complexity" evidence="1">
    <location>
        <begin position="85"/>
        <end position="103"/>
    </location>
</feature>
<evidence type="ECO:0000256" key="1">
    <source>
        <dbReference type="SAM" id="MobiDB-lite"/>
    </source>
</evidence>
<organism evidence="3 4">
    <name type="scientific">Saccharopolyspora oryzae</name>
    <dbReference type="NCBI Taxonomy" id="2997343"/>
    <lineage>
        <taxon>Bacteria</taxon>
        <taxon>Bacillati</taxon>
        <taxon>Actinomycetota</taxon>
        <taxon>Actinomycetes</taxon>
        <taxon>Pseudonocardiales</taxon>
        <taxon>Pseudonocardiaceae</taxon>
        <taxon>Saccharopolyspora</taxon>
    </lineage>
</organism>
<keyword evidence="4" id="KW-1185">Reference proteome</keyword>
<feature type="domain" description="DUF4232" evidence="2">
    <location>
        <begin position="110"/>
        <end position="237"/>
    </location>
</feature>
<sequence>MRLENSAPEFRWRAGARRSLGEGIGIVALTRGRSTALPALTAAAAALLAACGQNPAQQAPPPATVTVTQPAPQESSEAKEDAEAQESSAADESTADSAGSAEENPSQGPCRTSQLRARFYPNSVDGLQKDPSQPPDRAHAMLRFANVGASPCTVEGAARLEFVGHSGELLGSTLDEVTHAPTEAISIGTREGVGQDLWWKYDPFKDGACIDPAKVRVYPPENTEPITLDWNLSVICAGGTLETSLFFRN</sequence>